<dbReference type="PANTHER" id="PTHR33471">
    <property type="entry name" value="ATP-DEPENDENT ZINC METALLOPROTEASE-RELATED"/>
    <property type="match status" value="1"/>
</dbReference>
<organism evidence="1 2">
    <name type="scientific">Citrullus colocynthis</name>
    <name type="common">colocynth</name>
    <dbReference type="NCBI Taxonomy" id="252529"/>
    <lineage>
        <taxon>Eukaryota</taxon>
        <taxon>Viridiplantae</taxon>
        <taxon>Streptophyta</taxon>
        <taxon>Embryophyta</taxon>
        <taxon>Tracheophyta</taxon>
        <taxon>Spermatophyta</taxon>
        <taxon>Magnoliopsida</taxon>
        <taxon>eudicotyledons</taxon>
        <taxon>Gunneridae</taxon>
        <taxon>Pentapetalae</taxon>
        <taxon>rosids</taxon>
        <taxon>fabids</taxon>
        <taxon>Cucurbitales</taxon>
        <taxon>Cucurbitaceae</taxon>
        <taxon>Benincaseae</taxon>
        <taxon>Citrullus</taxon>
    </lineage>
</organism>
<proteinExistence type="predicted"/>
<dbReference type="PANTHER" id="PTHR33471:SF4">
    <property type="entry name" value="T22H22.11 PROTEIN"/>
    <property type="match status" value="1"/>
</dbReference>
<reference evidence="1 2" key="1">
    <citation type="submission" date="2024-03" db="EMBL/GenBank/DDBJ databases">
        <authorList>
            <person name="Gkanogiannis A."/>
            <person name="Becerra Lopez-Lavalle L."/>
        </authorList>
    </citation>
    <scope>NUCLEOTIDE SEQUENCE [LARGE SCALE GENOMIC DNA]</scope>
</reference>
<sequence>MFFTTADYDFTSNLQFHRRIPVTGDVISSVKRGESVDGAAKRRRALKLVDRALSKRQYKSALSLVKQLQGKPYGLRAFGAAKQIFKRPSAMDESELNRKDILSLQPLVDLILDSIQQCLQISLSERTSAEKLESLIAEGRHSSRCEEEEHLICAQHEAGHFLVGYLMGVLPKEYEVPSIQALSQNRFAEGKVSFVGFEFLGEIYSVRILGGNVDVRNLHNRANKGRISSKILNQFSCVALGGLVAELLVAGNSDGHLADMLKLGSVLTWLGLSKSEADLHLKWAATNTAFIMSQHCETRSRLAEAMVLGKPIGLCIDAIENCLQGMEI</sequence>
<protein>
    <submittedName>
        <fullName evidence="1">Uncharacterized protein</fullName>
    </submittedName>
</protein>
<accession>A0ABP0Z968</accession>
<dbReference type="SUPFAM" id="SSF140990">
    <property type="entry name" value="FtsH protease domain-like"/>
    <property type="match status" value="1"/>
</dbReference>
<gene>
    <name evidence="1" type="ORF">CITCOLO1_LOCUS20741</name>
</gene>
<dbReference type="Gene3D" id="1.20.58.760">
    <property type="entry name" value="Peptidase M41"/>
    <property type="match status" value="1"/>
</dbReference>
<evidence type="ECO:0000313" key="2">
    <source>
        <dbReference type="Proteomes" id="UP001642487"/>
    </source>
</evidence>
<keyword evidence="2" id="KW-1185">Reference proteome</keyword>
<dbReference type="InterPro" id="IPR037219">
    <property type="entry name" value="Peptidase_M41-like"/>
</dbReference>
<dbReference type="EMBL" id="OZ021742">
    <property type="protein sequence ID" value="CAK9328330.1"/>
    <property type="molecule type" value="Genomic_DNA"/>
</dbReference>
<evidence type="ECO:0000313" key="1">
    <source>
        <dbReference type="EMBL" id="CAK9328330.1"/>
    </source>
</evidence>
<dbReference type="Proteomes" id="UP001642487">
    <property type="component" value="Chromosome 8"/>
</dbReference>
<name>A0ABP0Z968_9ROSI</name>